<dbReference type="GeneID" id="24561964"/>
<proteinExistence type="predicted"/>
<feature type="transmembrane region" description="Helical" evidence="2">
    <location>
        <begin position="1837"/>
        <end position="1860"/>
    </location>
</feature>
<sequence length="1899" mass="210545">MGFLYGVLMDVSEKQPYSVGKREINEAVEMLKKNLSTGREGFSVIAQVAGKVREYNERVKQSNDDMKTIINNMDRDMKTLQNEVGNILRNNPDSENFDEVKQAETLVTKLADEYAKKGMNFDSNFVIREINAWRTGANVEPIQQFKDINSDLRLKITHARNNITHEAERLTTLSKKQKENLAAMTSMISNKLKTLKSCVNERILQDVNELVSKVNEKVAAILQLLQRISATLWNYVNELGRWIKDAEGIVTQAIKDTKEIEQKGPGWQNQDKINEKAKEFKDKATDLYWKFEGAKRSVEEGVKSAKIENVEQLTTWKKAGDAAVTKAKRQGAAIGEMVQTKGAGKEDIYKLANDMKTKAENLRAAAKHIKKEIGGWVKTALTQVKDMDEALKKDLYKVKEAVSRQVEGIKTAIGKLYKVVETGDTEGATHNSMVEMVDLIKNKIKTIEGVGGRFVTKPTGLWAISQQVPTYVKTFENFDATVADWVREIVRRMVANNGPLHEHIDMYASEIETLQNNREQLLPKVKEQIITKVIAKVKEIALAHKADLATNGNVETDLKLIKRFLDHFNGQSLQNGVDHIVSAIEKAGELQVDPSKQNVIHNSDLKNAVNIVLHVFSMAAEKMGEQIQKLATDCHLGKINEALTTASDFEEKLKQATGNQSVGTSSSRINFALAVDNAIREVTEELGRKLITAAGDTVTLETTTAFSKYDGFVDQDKVSSLSNSDFEAIKSAGSLPAAIGAIKTQVTSKLNEGKLASEIDASDTFTDPFGKITEKLKTIAGLVDSDKSNLRPAPGDGQKNGVNNYLNDITSMLGKTPVDLKSDIKGSHPNVKGLETIKSEIDSALDGIKNKADAEFDAAKATTDSGNIFTTLSTAITTNLKDLLAAFEEAGKQVNKHLQKLKTNIGKKEHGADAAVGTLQKIHDNLVTLLNGDISQVINDATAFKKQANQLRDKTIGALNGHVEDEVKKAETALITQANKNYVTSVKEMLTAFADKVQKELKPLPGEIDTDRQHGFKGFMRTLQGTFNGDETLTDNIDKLKGLVSELSGTVNHKEAFAKLSQKLKEFCSPLHDYLKEEIRRVHAANQEKTNPKPSGDEQLYTSKLEAAHIALNNLLDHISNHRYNHEVPALLDILSTKVDGLHPKTFNEPSTPLLDGVGKGVHGFVSELDKAYISTYDSETFGGEMFEKDKLTAYGTKFAKICFTVVCTLNSTLTDLTHNCKSLRGQQINKSTDVGRSFVGHGYAVSDAALQNGELQNKPTVAGENVAKRLLLPIRGADENQHLKWCESNEQRKADHFHVFDAIDCIFSHFEQYNELCHLLTASAKQHPCSVYDILIWLSGFPYTAVYATMSDITISDLFDNPHKKAAGDDELELTSTDMAAQSITAHPRNISYTYVRKAVDHICATSYDVLTAVVGTGDSRTVYASDFCNNSFNFHYPSDPSDCLDMLLDLLRRLLPVFRFLELQCNIKPEHHGWSQCRYGRDIPTTKSQCNEHSSEEASGQAKCQVNCQPTSPLMLYLSDSLPGHLPHQLQSVGCRAKCSTCPKNQPGQLCLIPLGFKGFSGSSKTGRQLCEAIKIFIGTGLISSLMCLLPKPPSTLPEHFQFVFTLVGAFNANRDVNSNAVNAAFVKAIRKQSIDLYAEPSELTGALQKAYNSNEQHDGTEHPKASDADLSTLSKAKTCNYPNKDVHCAPYLSTLYSDAYHYAAEKHAGLYLSWAVYLPWSFWQCLESLFKAFTNISCQDWGCSRCTHGTACKRGKHGAAYNCQCKGLVECRGVISTLYSFGFTFGNPATLSAAEGKRYCHNFYRQLHNVLNSNYFRTLFEKCDEFIFTIRQPFIWMTVALWSLSLFYLLCVMVGRLDVLHIRSHLRIPSSHKITAQSLLAAAQVGRLAKISYLQP</sequence>
<dbReference type="EMBL" id="LK055145">
    <property type="protein sequence ID" value="CDR71747.1"/>
    <property type="molecule type" value="Genomic_DNA"/>
</dbReference>
<keyword evidence="2" id="KW-0472">Membrane</keyword>
<protein>
    <recommendedName>
        <fullName evidence="4">C3H1-type domain-containing protein</fullName>
    </recommendedName>
</protein>
<evidence type="ECO:0000256" key="2">
    <source>
        <dbReference type="SAM" id="Phobius"/>
    </source>
</evidence>
<dbReference type="VEuPathDB" id="PiroplasmaDB:BBBOND_0004050"/>
<keyword evidence="2" id="KW-0812">Transmembrane</keyword>
<dbReference type="KEGG" id="bbig:BBBOND_0004050"/>
<keyword evidence="2" id="KW-1133">Transmembrane helix</keyword>
<dbReference type="RefSeq" id="XP_012770692.1">
    <property type="nucleotide sequence ID" value="XM_012915238.1"/>
</dbReference>
<reference evidence="3" key="1">
    <citation type="journal article" date="2014" name="Nucleic Acids Res.">
        <title>The evolutionary dynamics of variant antigen genes in Babesia reveal a history of genomic innovation underlying host-parasite interaction.</title>
        <authorList>
            <person name="Jackson A.P."/>
            <person name="Otto T.D."/>
            <person name="Darby A."/>
            <person name="Ramaprasad A."/>
            <person name="Xia D."/>
            <person name="Echaide I.E."/>
            <person name="Farber M."/>
            <person name="Gahlot S."/>
            <person name="Gamble J."/>
            <person name="Gupta D."/>
            <person name="Gupta Y."/>
            <person name="Jackson L."/>
            <person name="Malandrin L."/>
            <person name="Malas T.B."/>
            <person name="Moussa E."/>
            <person name="Nair M."/>
            <person name="Reid AJ."/>
            <person name="Sanders M."/>
            <person name="Sharma J."/>
            <person name="Tracey A."/>
            <person name="Quail M.A."/>
            <person name="Weir W."/>
            <person name="Wastling J.M."/>
            <person name="Hall N."/>
            <person name="Willadsen P."/>
            <person name="Lingelbach K."/>
            <person name="Shiels B."/>
            <person name="Tait A."/>
            <person name="Berriman M."/>
            <person name="Allred D.R."/>
            <person name="Pain A."/>
        </authorList>
    </citation>
    <scope>NUCLEOTIDE SEQUENCE</scope>
    <source>
        <strain evidence="3">Bond</strain>
    </source>
</reference>
<evidence type="ECO:0000256" key="1">
    <source>
        <dbReference type="SAM" id="Coils"/>
    </source>
</evidence>
<name>A0A061BJV9_BABBI</name>
<organism evidence="3">
    <name type="scientific">Babesia bigemina</name>
    <dbReference type="NCBI Taxonomy" id="5866"/>
    <lineage>
        <taxon>Eukaryota</taxon>
        <taxon>Sar</taxon>
        <taxon>Alveolata</taxon>
        <taxon>Apicomplexa</taxon>
        <taxon>Aconoidasida</taxon>
        <taxon>Piroplasmida</taxon>
        <taxon>Babesiidae</taxon>
        <taxon>Babesia</taxon>
    </lineage>
</organism>
<evidence type="ECO:0008006" key="4">
    <source>
        <dbReference type="Google" id="ProtNLM"/>
    </source>
</evidence>
<accession>A0A061BJV9</accession>
<feature type="coiled-coil region" evidence="1">
    <location>
        <begin position="52"/>
        <end position="90"/>
    </location>
</feature>
<reference evidence="3" key="2">
    <citation type="submission" date="2014-06" db="EMBL/GenBank/DDBJ databases">
        <authorList>
            <person name="Aslett M."/>
            <person name="De Silva Nishadi"/>
        </authorList>
    </citation>
    <scope>NUCLEOTIDE SEQUENCE</scope>
    <source>
        <strain evidence="3">Bond</strain>
    </source>
</reference>
<gene>
    <name evidence="3" type="ORF">BBBOND_0004050</name>
</gene>
<keyword evidence="1" id="KW-0175">Coiled coil</keyword>
<evidence type="ECO:0000313" key="3">
    <source>
        <dbReference type="EMBL" id="CDR71747.1"/>
    </source>
</evidence>